<dbReference type="PROSITE" id="PS51257">
    <property type="entry name" value="PROKAR_LIPOPROTEIN"/>
    <property type="match status" value="1"/>
</dbReference>
<comment type="caution">
    <text evidence="1">The sequence shown here is derived from an EMBL/GenBank/DDBJ whole genome shotgun (WGS) entry which is preliminary data.</text>
</comment>
<evidence type="ECO:0000313" key="1">
    <source>
        <dbReference type="EMBL" id="MBC5771791.1"/>
    </source>
</evidence>
<proteinExistence type="predicted"/>
<gene>
    <name evidence="1" type="ORF">H8Z83_15945</name>
</gene>
<dbReference type="AlphaFoldDB" id="A0A923MLA2"/>
<evidence type="ECO:0000313" key="2">
    <source>
        <dbReference type="Proteomes" id="UP000620327"/>
    </source>
</evidence>
<organism evidence="1 2">
    <name type="scientific">Dysosmobacter segnis</name>
    <dbReference type="NCBI Taxonomy" id="2763042"/>
    <lineage>
        <taxon>Bacteria</taxon>
        <taxon>Bacillati</taxon>
        <taxon>Bacillota</taxon>
        <taxon>Clostridia</taxon>
        <taxon>Eubacteriales</taxon>
        <taxon>Oscillospiraceae</taxon>
        <taxon>Dysosmobacter</taxon>
    </lineage>
</organism>
<name>A0A923MLA2_9FIRM</name>
<dbReference type="EMBL" id="JACOQI010000022">
    <property type="protein sequence ID" value="MBC5771791.1"/>
    <property type="molecule type" value="Genomic_DNA"/>
</dbReference>
<keyword evidence="2" id="KW-1185">Reference proteome</keyword>
<reference evidence="1" key="1">
    <citation type="submission" date="2020-08" db="EMBL/GenBank/DDBJ databases">
        <title>Genome public.</title>
        <authorList>
            <person name="Liu C."/>
            <person name="Sun Q."/>
        </authorList>
    </citation>
    <scope>NUCLEOTIDE SEQUENCE</scope>
    <source>
        <strain evidence="1">BX15</strain>
    </source>
</reference>
<dbReference type="Proteomes" id="UP000620327">
    <property type="component" value="Unassembled WGS sequence"/>
</dbReference>
<protein>
    <submittedName>
        <fullName evidence="1">Uncharacterized protein</fullName>
    </submittedName>
</protein>
<accession>A0A923MLA2</accession>
<sequence>MKRLFAAILCLCLLAGCGRTDSTGDTCRTAEAPGESMVSDTMGGSGEKAVSAGETFRIIQEQPENLLLAKTDGNSADVYTLSLRDAELTLDGNAFDRNEPGAYQSFPDGTLTGALVEVACDLVLETYPGQLAEVTAVNIRSDGFDDRCALYLRVLNDLWAVDEGLNSDITMLSVDLSQTGLSDSEQAAVAWVFGGMHDISETMTMSYEELAAEGYLSDTAPEVDGIPHWKDGCLFTITEQNGQDSIHVEQDSKNITGADPLPRTEEESGAACQLPPAEAEQGQSDFCQPVKTEGGEPDALQNTVTFDAQKWRSALGAYFFTDCTASRDAQGHWGDYTVGAAAIS</sequence>
<dbReference type="RefSeq" id="WP_187015982.1">
    <property type="nucleotide sequence ID" value="NZ_JACOQI010000022.1"/>
</dbReference>